<sequence>MKNLCNGRLDGWLKNSGRLLVAIFAGAMVACGAGGSGSGTSGFGGGNGGTAPTGLVALSVVTDRASVANNSSDLVTVTVTALGSGNSALTNVEVPVQLRVDDGAVITASKGVTDKATGRMTATVQLVDRTNRTVKIRAASGNVTSEASFNVVDSLTGGKVADLVMSLDKLSVANDGSEQAVLSVTSLDSQRIAVGGAGVKFSVTDSQSAAYVVPAALVTDPTTGVLTGVVKVGATGVNRDIVLEAKSGTVTKQLTLRTSDPIKGAPNIKRLTLVLSKTSIQNTGSEFVEAVATAVDGYSQVVAGIDVRFSASNQTEMEVVNAKTDASGKAKAIIRIGADKTDRMVTVTASTASLPDPSSASFMITGTKLTGTLLPAKVKSGAPGVVEYQVVDAARNPIPGVGISVNGPAGDSAQGVSDSQGKYTYRYIAKGSGPQLISAAAPGNVSIQSTVQVDAAVAVVPDTVSIASATFTASPVVVKVNSPGSSENRVELRALFKDANNVPIPNVRARFGLGANLSGSDGVVSSGEDEIVVADSLGVALSSFVPGQRSSPTNQVLISMCFGKDDAVESVKTCPADRLRSTALTVVEEPVSISIGTNELIGIGSSKLTYIQEFTVLVVDAAGQPKADVQLSAVLDLPSYEKGRYVYAGTAWVRNAAAQCINEDNSDSGFRNNTIETVNGVSEDVNGNGALDPRKSDVSISFVGSTRTNASGLATLRIEYPMSLGSWVEYSLRVTASGVVSPPAIWGRQAKVSIKTVSGLVGTPRFLGVPLDVIKNEATPPFMLSPYGLLSDCTNPN</sequence>
<dbReference type="InterPro" id="IPR008969">
    <property type="entry name" value="CarboxyPept-like_regulatory"/>
</dbReference>
<gene>
    <name evidence="1" type="ORF">ACG0Z6_01385</name>
</gene>
<evidence type="ECO:0008006" key="3">
    <source>
        <dbReference type="Google" id="ProtNLM"/>
    </source>
</evidence>
<dbReference type="Proteomes" id="UP001606099">
    <property type="component" value="Unassembled WGS sequence"/>
</dbReference>
<evidence type="ECO:0000313" key="1">
    <source>
        <dbReference type="EMBL" id="MFG6446888.1"/>
    </source>
</evidence>
<dbReference type="InterPro" id="IPR013783">
    <property type="entry name" value="Ig-like_fold"/>
</dbReference>
<dbReference type="RefSeq" id="WP_394458115.1">
    <property type="nucleotide sequence ID" value="NZ_JBIGHZ010000001.1"/>
</dbReference>
<dbReference type="SUPFAM" id="SSF49464">
    <property type="entry name" value="Carboxypeptidase regulatory domain-like"/>
    <property type="match status" value="1"/>
</dbReference>
<evidence type="ECO:0000313" key="2">
    <source>
        <dbReference type="Proteomes" id="UP001606099"/>
    </source>
</evidence>
<dbReference type="PROSITE" id="PS51257">
    <property type="entry name" value="PROKAR_LIPOPROTEIN"/>
    <property type="match status" value="1"/>
</dbReference>
<proteinExistence type="predicted"/>
<organism evidence="1 2">
    <name type="scientific">Roseateles rivi</name>
    <dbReference type="NCBI Taxonomy" id="3299028"/>
    <lineage>
        <taxon>Bacteria</taxon>
        <taxon>Pseudomonadati</taxon>
        <taxon>Pseudomonadota</taxon>
        <taxon>Betaproteobacteria</taxon>
        <taxon>Burkholderiales</taxon>
        <taxon>Sphaerotilaceae</taxon>
        <taxon>Roseateles</taxon>
    </lineage>
</organism>
<dbReference type="SUPFAM" id="SSF49373">
    <property type="entry name" value="Invasin/intimin cell-adhesion fragments"/>
    <property type="match status" value="1"/>
</dbReference>
<dbReference type="EMBL" id="JBIGHZ010000001">
    <property type="protein sequence ID" value="MFG6446888.1"/>
    <property type="molecule type" value="Genomic_DNA"/>
</dbReference>
<keyword evidence="2" id="KW-1185">Reference proteome</keyword>
<protein>
    <recommendedName>
        <fullName evidence="3">Big-1 domain-containing protein</fullName>
    </recommendedName>
</protein>
<dbReference type="Gene3D" id="2.60.40.10">
    <property type="entry name" value="Immunoglobulins"/>
    <property type="match status" value="1"/>
</dbReference>
<dbReference type="InterPro" id="IPR008964">
    <property type="entry name" value="Invasin/intimin_cell_adhesion"/>
</dbReference>
<reference evidence="1 2" key="1">
    <citation type="submission" date="2024-08" db="EMBL/GenBank/DDBJ databases">
        <authorList>
            <person name="Lu H."/>
        </authorList>
    </citation>
    <scope>NUCLEOTIDE SEQUENCE [LARGE SCALE GENOMIC DNA]</scope>
    <source>
        <strain evidence="1 2">BYS180W</strain>
    </source>
</reference>
<comment type="caution">
    <text evidence="1">The sequence shown here is derived from an EMBL/GenBank/DDBJ whole genome shotgun (WGS) entry which is preliminary data.</text>
</comment>
<name>A0ABW7FRE4_9BURK</name>
<accession>A0ABW7FRE4</accession>